<sequence>MVVKVSSIALFCELEEQFLGWNCLCHPLIGLKLFLDAMVTTGTLCPLILFWTSLIHLALLPDVSEKLTILKSCTTNASCHNQRQEYERSCNVEASDWVCVYCCHHDKCNIHIASGTTSPLSPKTYPPSQMAAINPTGAARSSVCKGTLTKVLTALTILFGAATVGLAAYIIYKQVIYKESLTRESLIRRYPGYFWTLEEYYWYSRLLNSSLKDSTVSKYFEKPQLFYMAPLQQVNEEGILRTLFHLLPDAQQFFKVSSCVMRCGDRQMNTNGGTSKSD</sequence>
<gene>
    <name evidence="1" type="ORF">CGI_10013027</name>
</gene>
<dbReference type="HOGENOM" id="CLU_1002027_0_0_1"/>
<name>K1RAF0_MAGGI</name>
<reference evidence="1" key="1">
    <citation type="journal article" date="2012" name="Nature">
        <title>The oyster genome reveals stress adaptation and complexity of shell formation.</title>
        <authorList>
            <person name="Zhang G."/>
            <person name="Fang X."/>
            <person name="Guo X."/>
            <person name="Li L."/>
            <person name="Luo R."/>
            <person name="Xu F."/>
            <person name="Yang P."/>
            <person name="Zhang L."/>
            <person name="Wang X."/>
            <person name="Qi H."/>
            <person name="Xiong Z."/>
            <person name="Que H."/>
            <person name="Xie Y."/>
            <person name="Holland P.W."/>
            <person name="Paps J."/>
            <person name="Zhu Y."/>
            <person name="Wu F."/>
            <person name="Chen Y."/>
            <person name="Wang J."/>
            <person name="Peng C."/>
            <person name="Meng J."/>
            <person name="Yang L."/>
            <person name="Liu J."/>
            <person name="Wen B."/>
            <person name="Zhang N."/>
            <person name="Huang Z."/>
            <person name="Zhu Q."/>
            <person name="Feng Y."/>
            <person name="Mount A."/>
            <person name="Hedgecock D."/>
            <person name="Xu Z."/>
            <person name="Liu Y."/>
            <person name="Domazet-Loso T."/>
            <person name="Du Y."/>
            <person name="Sun X."/>
            <person name="Zhang S."/>
            <person name="Liu B."/>
            <person name="Cheng P."/>
            <person name="Jiang X."/>
            <person name="Li J."/>
            <person name="Fan D."/>
            <person name="Wang W."/>
            <person name="Fu W."/>
            <person name="Wang T."/>
            <person name="Wang B."/>
            <person name="Zhang J."/>
            <person name="Peng Z."/>
            <person name="Li Y."/>
            <person name="Li N."/>
            <person name="Wang J."/>
            <person name="Chen M."/>
            <person name="He Y."/>
            <person name="Tan F."/>
            <person name="Song X."/>
            <person name="Zheng Q."/>
            <person name="Huang R."/>
            <person name="Yang H."/>
            <person name="Du X."/>
            <person name="Chen L."/>
            <person name="Yang M."/>
            <person name="Gaffney P.M."/>
            <person name="Wang S."/>
            <person name="Luo L."/>
            <person name="She Z."/>
            <person name="Ming Y."/>
            <person name="Huang W."/>
            <person name="Zhang S."/>
            <person name="Huang B."/>
            <person name="Zhang Y."/>
            <person name="Qu T."/>
            <person name="Ni P."/>
            <person name="Miao G."/>
            <person name="Wang J."/>
            <person name="Wang Q."/>
            <person name="Steinberg C.E."/>
            <person name="Wang H."/>
            <person name="Li N."/>
            <person name="Qian L."/>
            <person name="Zhang G."/>
            <person name="Li Y."/>
            <person name="Yang H."/>
            <person name="Liu X."/>
            <person name="Wang J."/>
            <person name="Yin Y."/>
            <person name="Wang J."/>
        </authorList>
    </citation>
    <scope>NUCLEOTIDE SEQUENCE [LARGE SCALE GENOMIC DNA]</scope>
    <source>
        <strain evidence="1">05x7-T-G4-1.051#20</strain>
    </source>
</reference>
<dbReference type="AlphaFoldDB" id="K1RAF0"/>
<organism evidence="1">
    <name type="scientific">Magallana gigas</name>
    <name type="common">Pacific oyster</name>
    <name type="synonym">Crassostrea gigas</name>
    <dbReference type="NCBI Taxonomy" id="29159"/>
    <lineage>
        <taxon>Eukaryota</taxon>
        <taxon>Metazoa</taxon>
        <taxon>Spiralia</taxon>
        <taxon>Lophotrochozoa</taxon>
        <taxon>Mollusca</taxon>
        <taxon>Bivalvia</taxon>
        <taxon>Autobranchia</taxon>
        <taxon>Pteriomorphia</taxon>
        <taxon>Ostreida</taxon>
        <taxon>Ostreoidea</taxon>
        <taxon>Ostreidae</taxon>
        <taxon>Magallana</taxon>
    </lineage>
</organism>
<proteinExistence type="predicted"/>
<protein>
    <submittedName>
        <fullName evidence="1">Uncharacterized protein</fullName>
    </submittedName>
</protein>
<accession>K1RAF0</accession>
<dbReference type="EMBL" id="JH818919">
    <property type="protein sequence ID" value="EKC38195.1"/>
    <property type="molecule type" value="Genomic_DNA"/>
</dbReference>
<evidence type="ECO:0000313" key="1">
    <source>
        <dbReference type="EMBL" id="EKC38195.1"/>
    </source>
</evidence>
<dbReference type="InParanoid" id="K1RAF0"/>